<dbReference type="Gene3D" id="3.60.21.70">
    <property type="entry name" value="PhoD-like phosphatase"/>
    <property type="match status" value="1"/>
</dbReference>
<sequence>VHGTWDDHDYGGNDRGSELKDREARRDAYLNFLGVLKENKRYQRRGVYSSVEFGDDVHSMQYDSTNTQGRSNNKVKVIFLDTRWHREKHCIPSVGSNLYIPFGAIISCVTRWLTAGLNLPSWRVCPTDSQVLGDEQWIWLEKQLKDSTASMHIVVSSIQILTTNPVVESLGHFPKERERFLRLLNDVNGLVLLSGDVHHA</sequence>
<dbReference type="KEGG" id="tps:THAPSDRAFT_16952"/>
<reference evidence="2 3" key="1">
    <citation type="journal article" date="2004" name="Science">
        <title>The genome of the diatom Thalassiosira pseudonana: ecology, evolution, and metabolism.</title>
        <authorList>
            <person name="Armbrust E.V."/>
            <person name="Berges J.A."/>
            <person name="Bowler C."/>
            <person name="Green B.R."/>
            <person name="Martinez D."/>
            <person name="Putnam N.H."/>
            <person name="Zhou S."/>
            <person name="Allen A.E."/>
            <person name="Apt K.E."/>
            <person name="Bechner M."/>
            <person name="Brzezinski M.A."/>
            <person name="Chaal B.K."/>
            <person name="Chiovitti A."/>
            <person name="Davis A.K."/>
            <person name="Demarest M.S."/>
            <person name="Detter J.C."/>
            <person name="Glavina T."/>
            <person name="Goodstein D."/>
            <person name="Hadi M.Z."/>
            <person name="Hellsten U."/>
            <person name="Hildebrand M."/>
            <person name="Jenkins B.D."/>
            <person name="Jurka J."/>
            <person name="Kapitonov V.V."/>
            <person name="Kroger N."/>
            <person name="Lau W.W."/>
            <person name="Lane T.W."/>
            <person name="Larimer F.W."/>
            <person name="Lippmeier J.C."/>
            <person name="Lucas S."/>
            <person name="Medina M."/>
            <person name="Montsant A."/>
            <person name="Obornik M."/>
            <person name="Parker M.S."/>
            <person name="Palenik B."/>
            <person name="Pazour G.J."/>
            <person name="Richardson P.M."/>
            <person name="Rynearson T.A."/>
            <person name="Saito M.A."/>
            <person name="Schwartz D.C."/>
            <person name="Thamatrakoln K."/>
            <person name="Valentin K."/>
            <person name="Vardi A."/>
            <person name="Wilkerson F.P."/>
            <person name="Rokhsar D.S."/>
        </authorList>
    </citation>
    <scope>NUCLEOTIDE SEQUENCE [LARGE SCALE GENOMIC DNA]</scope>
    <source>
        <strain evidence="2 3">CCMP1335</strain>
    </source>
</reference>
<dbReference type="Pfam" id="PF09423">
    <property type="entry name" value="PhoD"/>
    <property type="match status" value="1"/>
</dbReference>
<proteinExistence type="predicted"/>
<dbReference type="HOGENOM" id="CLU_041740_0_0_1"/>
<keyword evidence="3" id="KW-1185">Reference proteome</keyword>
<dbReference type="PaxDb" id="35128-Thaps16952"/>
<dbReference type="InterPro" id="IPR018946">
    <property type="entry name" value="PhoD-like_MPP"/>
</dbReference>
<dbReference type="SUPFAM" id="SSF56300">
    <property type="entry name" value="Metallo-dependent phosphatases"/>
    <property type="match status" value="1"/>
</dbReference>
<protein>
    <recommendedName>
        <fullName evidence="1">PhoD-like phosphatase metallophosphatase domain-containing protein</fullName>
    </recommendedName>
</protein>
<dbReference type="Proteomes" id="UP000001449">
    <property type="component" value="Chromosome 2"/>
</dbReference>
<dbReference type="EMBL" id="CM000639">
    <property type="protein sequence ID" value="EED95228.1"/>
    <property type="molecule type" value="Genomic_DNA"/>
</dbReference>
<evidence type="ECO:0000259" key="1">
    <source>
        <dbReference type="Pfam" id="PF09423"/>
    </source>
</evidence>
<feature type="non-terminal residue" evidence="2">
    <location>
        <position position="1"/>
    </location>
</feature>
<name>B8BU63_THAPS</name>
<accession>B8BU63</accession>
<dbReference type="STRING" id="35128.B8BU63"/>
<gene>
    <name evidence="2" type="ORF">THAPSDRAFT_16952</name>
</gene>
<dbReference type="PANTHER" id="PTHR33987">
    <property type="entry name" value="CALCINEURIN-LIKE METALLO-PHOSPHOESTERASE SUPERFAMILY PROTEIN"/>
    <property type="match status" value="1"/>
</dbReference>
<dbReference type="AlphaFoldDB" id="B8BU63"/>
<organism evidence="2 3">
    <name type="scientific">Thalassiosira pseudonana</name>
    <name type="common">Marine diatom</name>
    <name type="synonym">Cyclotella nana</name>
    <dbReference type="NCBI Taxonomy" id="35128"/>
    <lineage>
        <taxon>Eukaryota</taxon>
        <taxon>Sar</taxon>
        <taxon>Stramenopiles</taxon>
        <taxon>Ochrophyta</taxon>
        <taxon>Bacillariophyta</taxon>
        <taxon>Coscinodiscophyceae</taxon>
        <taxon>Thalassiosirophycidae</taxon>
        <taxon>Thalassiosirales</taxon>
        <taxon>Thalassiosiraceae</taxon>
        <taxon>Thalassiosira</taxon>
    </lineage>
</organism>
<dbReference type="InParanoid" id="B8BU63"/>
<feature type="domain" description="PhoD-like phosphatase metallophosphatase" evidence="1">
    <location>
        <begin position="21"/>
        <end position="199"/>
    </location>
</feature>
<dbReference type="PANTHER" id="PTHR33987:SF1">
    <property type="entry name" value="CALCINEURIN-LIKE METALLO-PHOSPHOESTERASE SUPERFAMILY PROTEIN"/>
    <property type="match status" value="1"/>
</dbReference>
<dbReference type="RefSeq" id="XP_002287785.1">
    <property type="nucleotide sequence ID" value="XM_002287749.1"/>
</dbReference>
<dbReference type="InterPro" id="IPR029052">
    <property type="entry name" value="Metallo-depent_PP-like"/>
</dbReference>
<dbReference type="GeneID" id="7450229"/>
<dbReference type="InterPro" id="IPR038607">
    <property type="entry name" value="PhoD-like_sf"/>
</dbReference>
<feature type="non-terminal residue" evidence="2">
    <location>
        <position position="200"/>
    </location>
</feature>
<reference evidence="2 3" key="2">
    <citation type="journal article" date="2008" name="Nature">
        <title>The Phaeodactylum genome reveals the evolutionary history of diatom genomes.</title>
        <authorList>
            <person name="Bowler C."/>
            <person name="Allen A.E."/>
            <person name="Badger J.H."/>
            <person name="Grimwood J."/>
            <person name="Jabbari K."/>
            <person name="Kuo A."/>
            <person name="Maheswari U."/>
            <person name="Martens C."/>
            <person name="Maumus F."/>
            <person name="Otillar R.P."/>
            <person name="Rayko E."/>
            <person name="Salamov A."/>
            <person name="Vandepoele K."/>
            <person name="Beszteri B."/>
            <person name="Gruber A."/>
            <person name="Heijde M."/>
            <person name="Katinka M."/>
            <person name="Mock T."/>
            <person name="Valentin K."/>
            <person name="Verret F."/>
            <person name="Berges J.A."/>
            <person name="Brownlee C."/>
            <person name="Cadoret J.P."/>
            <person name="Chiovitti A."/>
            <person name="Choi C.J."/>
            <person name="Coesel S."/>
            <person name="De Martino A."/>
            <person name="Detter J.C."/>
            <person name="Durkin C."/>
            <person name="Falciatore A."/>
            <person name="Fournet J."/>
            <person name="Haruta M."/>
            <person name="Huysman M.J."/>
            <person name="Jenkins B.D."/>
            <person name="Jiroutova K."/>
            <person name="Jorgensen R.E."/>
            <person name="Joubert Y."/>
            <person name="Kaplan A."/>
            <person name="Kroger N."/>
            <person name="Kroth P.G."/>
            <person name="La Roche J."/>
            <person name="Lindquist E."/>
            <person name="Lommer M."/>
            <person name="Martin-Jezequel V."/>
            <person name="Lopez P.J."/>
            <person name="Lucas S."/>
            <person name="Mangogna M."/>
            <person name="McGinnis K."/>
            <person name="Medlin L.K."/>
            <person name="Montsant A."/>
            <person name="Oudot-Le Secq M.P."/>
            <person name="Napoli C."/>
            <person name="Obornik M."/>
            <person name="Parker M.S."/>
            <person name="Petit J.L."/>
            <person name="Porcel B.M."/>
            <person name="Poulsen N."/>
            <person name="Robison M."/>
            <person name="Rychlewski L."/>
            <person name="Rynearson T.A."/>
            <person name="Schmutz J."/>
            <person name="Shapiro H."/>
            <person name="Siaut M."/>
            <person name="Stanley M."/>
            <person name="Sussman M.R."/>
            <person name="Taylor A.R."/>
            <person name="Vardi A."/>
            <person name="von Dassow P."/>
            <person name="Vyverman W."/>
            <person name="Willis A."/>
            <person name="Wyrwicz L.S."/>
            <person name="Rokhsar D.S."/>
            <person name="Weissenbach J."/>
            <person name="Armbrust E.V."/>
            <person name="Green B.R."/>
            <person name="Van de Peer Y."/>
            <person name="Grigoriev I.V."/>
        </authorList>
    </citation>
    <scope>NUCLEOTIDE SEQUENCE [LARGE SCALE GENOMIC DNA]</scope>
    <source>
        <strain evidence="2 3">CCMP1335</strain>
    </source>
</reference>
<evidence type="ECO:0000313" key="2">
    <source>
        <dbReference type="EMBL" id="EED95228.1"/>
    </source>
</evidence>
<dbReference type="eggNOG" id="ENOG502QTGZ">
    <property type="taxonomic scope" value="Eukaryota"/>
</dbReference>
<evidence type="ECO:0000313" key="3">
    <source>
        <dbReference type="Proteomes" id="UP000001449"/>
    </source>
</evidence>